<feature type="domain" description="UBC core" evidence="1">
    <location>
        <begin position="5"/>
        <end position="152"/>
    </location>
</feature>
<evidence type="ECO:0000259" key="1">
    <source>
        <dbReference type="PROSITE" id="PS50127"/>
    </source>
</evidence>
<evidence type="ECO:0000313" key="2">
    <source>
        <dbReference type="EMBL" id="SZX60947.1"/>
    </source>
</evidence>
<gene>
    <name evidence="2" type="ORF">BQ4739_LOCUS1486</name>
</gene>
<accession>A0A383V5Q9</accession>
<dbReference type="EMBL" id="FNXT01000115">
    <property type="protein sequence ID" value="SZX60947.1"/>
    <property type="molecule type" value="Genomic_DNA"/>
</dbReference>
<dbReference type="InterPro" id="IPR050113">
    <property type="entry name" value="Ub_conjugating_enzyme"/>
</dbReference>
<dbReference type="SUPFAM" id="SSF54495">
    <property type="entry name" value="UBC-like"/>
    <property type="match status" value="1"/>
</dbReference>
<keyword evidence="3" id="KW-1185">Reference proteome</keyword>
<dbReference type="STRING" id="3088.A0A383V5Q9"/>
<dbReference type="FunFam" id="3.10.110.10:FF:000090">
    <property type="entry name" value="Ubiquitin-conjugating enzyme E2-17 kDa"/>
    <property type="match status" value="1"/>
</dbReference>
<evidence type="ECO:0000313" key="3">
    <source>
        <dbReference type="Proteomes" id="UP000256970"/>
    </source>
</evidence>
<dbReference type="PROSITE" id="PS50127">
    <property type="entry name" value="UBC_2"/>
    <property type="match status" value="1"/>
</dbReference>
<proteinExistence type="predicted"/>
<dbReference type="Gene3D" id="3.10.110.10">
    <property type="entry name" value="Ubiquitin Conjugating Enzyme"/>
    <property type="match status" value="1"/>
</dbReference>
<reference evidence="2 3" key="1">
    <citation type="submission" date="2016-10" db="EMBL/GenBank/DDBJ databases">
        <authorList>
            <person name="Cai Z."/>
        </authorList>
    </citation>
    <scope>NUCLEOTIDE SEQUENCE [LARGE SCALE GENOMIC DNA]</scope>
</reference>
<dbReference type="InterPro" id="IPR000608">
    <property type="entry name" value="UBC"/>
</dbReference>
<dbReference type="SMART" id="SM00212">
    <property type="entry name" value="UBCc"/>
    <property type="match status" value="1"/>
</dbReference>
<organism evidence="2 3">
    <name type="scientific">Tetradesmus obliquus</name>
    <name type="common">Green alga</name>
    <name type="synonym">Acutodesmus obliquus</name>
    <dbReference type="NCBI Taxonomy" id="3088"/>
    <lineage>
        <taxon>Eukaryota</taxon>
        <taxon>Viridiplantae</taxon>
        <taxon>Chlorophyta</taxon>
        <taxon>core chlorophytes</taxon>
        <taxon>Chlorophyceae</taxon>
        <taxon>CS clade</taxon>
        <taxon>Sphaeropleales</taxon>
        <taxon>Scenedesmaceae</taxon>
        <taxon>Tetradesmus</taxon>
    </lineage>
</organism>
<name>A0A383V5Q9_TETOB</name>
<dbReference type="Pfam" id="PF00179">
    <property type="entry name" value="UQ_con"/>
    <property type="match status" value="1"/>
</dbReference>
<dbReference type="CDD" id="cd23790">
    <property type="entry name" value="UBCc_UBE2A_2B"/>
    <property type="match status" value="1"/>
</dbReference>
<dbReference type="AlphaFoldDB" id="A0A383V5Q9"/>
<dbReference type="Proteomes" id="UP000256970">
    <property type="component" value="Unassembled WGS sequence"/>
</dbReference>
<dbReference type="InterPro" id="IPR016135">
    <property type="entry name" value="UBQ-conjugating_enzyme/RWD"/>
</dbReference>
<dbReference type="PANTHER" id="PTHR24067">
    <property type="entry name" value="UBIQUITIN-CONJUGATING ENZYME E2"/>
    <property type="match status" value="1"/>
</dbReference>
<protein>
    <recommendedName>
        <fullName evidence="1">UBC core domain-containing protein</fullName>
    </recommendedName>
</protein>
<sequence>MSVTSSSLRLMSDLRAIKQEPPEGCSASPVSEDNLYVWNATIFGPEETPWEGGIFSLRLQFSERYPEKPPRVRFTCEMFHPNIYSDGNICMDTIQDKWSPCHNICTVLMSIQSLLTDPNCSSPANPEAAQLYTKDKAAYNRRVRRVAQRSVDNC</sequence>